<dbReference type="GO" id="GO:0042256">
    <property type="term" value="P:cytosolic ribosome assembly"/>
    <property type="evidence" value="ECO:0007669"/>
    <property type="project" value="UniProtKB-UniRule"/>
</dbReference>
<comment type="caution">
    <text evidence="3">The sequence shown here is derived from an EMBL/GenBank/DDBJ whole genome shotgun (WGS) entry which is preliminary data.</text>
</comment>
<dbReference type="Proteomes" id="UP000886602">
    <property type="component" value="Unassembled WGS sequence"/>
</dbReference>
<dbReference type="EMBL" id="JADJNC010000004">
    <property type="protein sequence ID" value="MBK7422076.1"/>
    <property type="molecule type" value="Genomic_DNA"/>
</dbReference>
<dbReference type="GO" id="GO:0090071">
    <property type="term" value="P:negative regulation of ribosome biogenesis"/>
    <property type="evidence" value="ECO:0007669"/>
    <property type="project" value="UniProtKB-UniRule"/>
</dbReference>
<dbReference type="GO" id="GO:0017148">
    <property type="term" value="P:negative regulation of translation"/>
    <property type="evidence" value="ECO:0007669"/>
    <property type="project" value="UniProtKB-UniRule"/>
</dbReference>
<organism evidence="3 4">
    <name type="scientific">Candidatus Propionivibrio dominans</name>
    <dbReference type="NCBI Taxonomy" id="2954373"/>
    <lineage>
        <taxon>Bacteria</taxon>
        <taxon>Pseudomonadati</taxon>
        <taxon>Pseudomonadota</taxon>
        <taxon>Betaproteobacteria</taxon>
        <taxon>Rhodocyclales</taxon>
        <taxon>Rhodocyclaceae</taxon>
        <taxon>Propionivibrio</taxon>
    </lineage>
</organism>
<keyword evidence="2" id="KW-0963">Cytoplasm</keyword>
<keyword evidence="2" id="KW-0678">Repressor</keyword>
<comment type="similarity">
    <text evidence="1 2">Belongs to the Iojap/RsfS family.</text>
</comment>
<dbReference type="PANTHER" id="PTHR21043:SF0">
    <property type="entry name" value="MITOCHONDRIAL ASSEMBLY OF RIBOSOMAL LARGE SUBUNIT PROTEIN 1"/>
    <property type="match status" value="1"/>
</dbReference>
<dbReference type="GO" id="GO:0005737">
    <property type="term" value="C:cytoplasm"/>
    <property type="evidence" value="ECO:0007669"/>
    <property type="project" value="UniProtKB-SubCell"/>
</dbReference>
<dbReference type="Gene3D" id="3.30.460.10">
    <property type="entry name" value="Beta Polymerase, domain 2"/>
    <property type="match status" value="1"/>
</dbReference>
<comment type="function">
    <text evidence="2">Functions as a ribosomal silencing factor. Interacts with ribosomal protein uL14 (rplN), blocking formation of intersubunit bridge B8. Prevents association of the 30S and 50S ribosomal subunits and the formation of functional ribosomes, thus repressing translation.</text>
</comment>
<dbReference type="NCBIfam" id="TIGR00090">
    <property type="entry name" value="rsfS_iojap_ybeB"/>
    <property type="match status" value="1"/>
</dbReference>
<evidence type="ECO:0000256" key="2">
    <source>
        <dbReference type="HAMAP-Rule" id="MF_01477"/>
    </source>
</evidence>
<evidence type="ECO:0000313" key="4">
    <source>
        <dbReference type="Proteomes" id="UP000886602"/>
    </source>
</evidence>
<dbReference type="SUPFAM" id="SSF81301">
    <property type="entry name" value="Nucleotidyltransferase"/>
    <property type="match status" value="1"/>
</dbReference>
<reference evidence="3" key="1">
    <citation type="submission" date="2020-10" db="EMBL/GenBank/DDBJ databases">
        <title>Connecting structure to function with the recovery of over 1000 high-quality activated sludge metagenome-assembled genomes encoding full-length rRNA genes using long-read sequencing.</title>
        <authorList>
            <person name="Singleton C.M."/>
            <person name="Petriglieri F."/>
            <person name="Kristensen J.M."/>
            <person name="Kirkegaard R.H."/>
            <person name="Michaelsen T.Y."/>
            <person name="Andersen M.H."/>
            <person name="Karst S.M."/>
            <person name="Dueholm M.S."/>
            <person name="Nielsen P.H."/>
            <person name="Albertsen M."/>
        </authorList>
    </citation>
    <scope>NUCLEOTIDE SEQUENCE</scope>
    <source>
        <strain evidence="3">EsbW_18-Q3-R4-48_MAXAC.044</strain>
    </source>
</reference>
<keyword evidence="2" id="KW-0810">Translation regulation</keyword>
<dbReference type="AlphaFoldDB" id="A0A9D7FC35"/>
<dbReference type="PANTHER" id="PTHR21043">
    <property type="entry name" value="IOJAP SUPERFAMILY ORTHOLOG"/>
    <property type="match status" value="1"/>
</dbReference>
<comment type="subunit">
    <text evidence="2">Interacts with ribosomal protein uL14 (rplN).</text>
</comment>
<proteinExistence type="inferred from homology"/>
<name>A0A9D7FC35_9RHOO</name>
<sequence length="120" mass="13153">MNITKLQKIIVDALEDIKGRDIEVINTSKLTPLFERIIIACGDSNRQVRSLAGHVQDKVREAGGQVLSTEGEESGEWVLVDLGDIVVHVMQPAIRSYYNLEELWGGKGPARVRKVAAASA</sequence>
<dbReference type="GO" id="GO:0043023">
    <property type="term" value="F:ribosomal large subunit binding"/>
    <property type="evidence" value="ECO:0007669"/>
    <property type="project" value="TreeGrafter"/>
</dbReference>
<dbReference type="InterPro" id="IPR004394">
    <property type="entry name" value="Iojap/RsfS/C7orf30"/>
</dbReference>
<accession>A0A9D7FC35</accession>
<dbReference type="InterPro" id="IPR043519">
    <property type="entry name" value="NT_sf"/>
</dbReference>
<dbReference type="HAMAP" id="MF_01477">
    <property type="entry name" value="Iojap_RsfS"/>
    <property type="match status" value="1"/>
</dbReference>
<comment type="subcellular location">
    <subcellularLocation>
        <location evidence="2">Cytoplasm</location>
    </subcellularLocation>
</comment>
<evidence type="ECO:0000256" key="1">
    <source>
        <dbReference type="ARBA" id="ARBA00010574"/>
    </source>
</evidence>
<protein>
    <recommendedName>
        <fullName evidence="2">Ribosomal silencing factor RsfS</fullName>
    </recommendedName>
</protein>
<dbReference type="Pfam" id="PF02410">
    <property type="entry name" value="RsfS"/>
    <property type="match status" value="1"/>
</dbReference>
<evidence type="ECO:0000313" key="3">
    <source>
        <dbReference type="EMBL" id="MBK7422076.1"/>
    </source>
</evidence>
<gene>
    <name evidence="2 3" type="primary">rsfS</name>
    <name evidence="3" type="ORF">IPJ48_02670</name>
</gene>